<comment type="caution">
    <text evidence="1">The sequence shown here is derived from an EMBL/GenBank/DDBJ whole genome shotgun (WGS) entry which is preliminary data.</text>
</comment>
<dbReference type="PANTHER" id="PTHR35895">
    <property type="entry name" value="CHROMOSOME 16, WHOLE GENOME SHOTGUN SEQUENCE"/>
    <property type="match status" value="1"/>
</dbReference>
<dbReference type="PANTHER" id="PTHR35895:SF1">
    <property type="entry name" value="LIPID-BINDING SERUM GLYCOPROTEIN C-TERMINAL DOMAIN-CONTAINING PROTEIN"/>
    <property type="match status" value="1"/>
</dbReference>
<accession>A0A8H8QXI0</accession>
<dbReference type="OrthoDB" id="10039566at2759"/>
<dbReference type="GeneID" id="41988247"/>
<dbReference type="InterPro" id="IPR046368">
    <property type="entry name" value="Tag1"/>
</dbReference>
<evidence type="ECO:0000313" key="2">
    <source>
        <dbReference type="Proteomes" id="UP000431533"/>
    </source>
</evidence>
<name>A0A8H8QXI0_9HELO</name>
<keyword evidence="2" id="KW-1185">Reference proteome</keyword>
<dbReference type="GO" id="GO:0000329">
    <property type="term" value="C:fungal-type vacuole membrane"/>
    <property type="evidence" value="ECO:0007669"/>
    <property type="project" value="InterPro"/>
</dbReference>
<organism evidence="1 2">
    <name type="scientific">Lachnellula hyalina</name>
    <dbReference type="NCBI Taxonomy" id="1316788"/>
    <lineage>
        <taxon>Eukaryota</taxon>
        <taxon>Fungi</taxon>
        <taxon>Dikarya</taxon>
        <taxon>Ascomycota</taxon>
        <taxon>Pezizomycotina</taxon>
        <taxon>Leotiomycetes</taxon>
        <taxon>Helotiales</taxon>
        <taxon>Lachnaceae</taxon>
        <taxon>Lachnellula</taxon>
    </lineage>
</organism>
<gene>
    <name evidence="1" type="ORF">LHYA1_G008049</name>
</gene>
<dbReference type="EMBL" id="QGMH01000153">
    <property type="protein sequence ID" value="TVY23960.1"/>
    <property type="molecule type" value="Genomic_DNA"/>
</dbReference>
<evidence type="ECO:0000313" key="1">
    <source>
        <dbReference type="EMBL" id="TVY23960.1"/>
    </source>
</evidence>
<proteinExistence type="predicted"/>
<dbReference type="Pfam" id="PF12505">
    <property type="entry name" value="DUF3712"/>
    <property type="match status" value="1"/>
</dbReference>
<dbReference type="AlphaFoldDB" id="A0A8H8QXI0"/>
<sequence>MNAITQAIVNNSTLEITSIKITDATKTSFLMSLVCQVANTGPIGATMTPMTLSMSGNAGCFGTLNLPEIKTSSAGTTITVAEQRIEIVDMDAFVAFNKSIMNDSSLTLHLTNGSSTIKALFLSAKITYAKDVHLTGMSGPLTTMLSTTISPAGTFTNTMQVQNPSPLEIDLGTLKQELRNAKGERIAVQRGKLYLGRGET</sequence>
<reference evidence="1 2" key="1">
    <citation type="submission" date="2018-05" db="EMBL/GenBank/DDBJ databases">
        <title>Genome sequencing and assembly of the regulated plant pathogen Lachnellula willkommii and related sister species for the development of diagnostic species identification markers.</title>
        <authorList>
            <person name="Giroux E."/>
            <person name="Bilodeau G."/>
        </authorList>
    </citation>
    <scope>NUCLEOTIDE SEQUENCE [LARGE SCALE GENOMIC DNA]</scope>
    <source>
        <strain evidence="1 2">CBS 185.66</strain>
    </source>
</reference>
<dbReference type="RefSeq" id="XP_031002748.1">
    <property type="nucleotide sequence ID" value="XM_031152970.1"/>
</dbReference>
<dbReference type="InterPro" id="IPR022185">
    <property type="entry name" value="DUF3712"/>
</dbReference>
<protein>
    <submittedName>
        <fullName evidence="1">Uncharacterized protein</fullName>
    </submittedName>
</protein>
<dbReference type="Proteomes" id="UP000431533">
    <property type="component" value="Unassembled WGS sequence"/>
</dbReference>
<feature type="non-terminal residue" evidence="1">
    <location>
        <position position="200"/>
    </location>
</feature>